<gene>
    <name evidence="1" type="ORF">AWH56_26625</name>
</gene>
<organism evidence="1 2">
    <name type="scientific">Anaerobacillus isosaccharinicus</name>
    <dbReference type="NCBI Taxonomy" id="1532552"/>
    <lineage>
        <taxon>Bacteria</taxon>
        <taxon>Bacillati</taxon>
        <taxon>Bacillota</taxon>
        <taxon>Bacilli</taxon>
        <taxon>Bacillales</taxon>
        <taxon>Bacillaceae</taxon>
        <taxon>Anaerobacillus</taxon>
    </lineage>
</organism>
<name>A0AC62A4I9_9BACI</name>
<dbReference type="EMBL" id="CP063356">
    <property type="protein sequence ID" value="XRP48442.1"/>
    <property type="molecule type" value="Genomic_DNA"/>
</dbReference>
<evidence type="ECO:0000313" key="2">
    <source>
        <dbReference type="Proteomes" id="UP000180175"/>
    </source>
</evidence>
<proteinExistence type="predicted"/>
<keyword evidence="2" id="KW-1185">Reference proteome</keyword>
<accession>A0AC62A4I9</accession>
<reference evidence="1 2" key="2">
    <citation type="journal article" date="2019" name="Int. J. Syst. Evol. Microbiol.">
        <title>Anaerobacillus isosaccharinicus sp. nov., an alkaliphilic bacterium which degrades isosaccharinic acid.</title>
        <authorList>
            <person name="Bassil N.M."/>
            <person name="Lloyd J.R."/>
        </authorList>
    </citation>
    <scope>NUCLEOTIDE SEQUENCE [LARGE SCALE GENOMIC DNA]</scope>
    <source>
        <strain evidence="1 2">NB2006</strain>
    </source>
</reference>
<protein>
    <submittedName>
        <fullName evidence="1">Holin-like toxin</fullName>
    </submittedName>
</protein>
<sequence length="33" mass="3641">MTTYEAIVVALQSNIVLIGVLSLIIVIVKDRKK</sequence>
<dbReference type="Proteomes" id="UP000180175">
    <property type="component" value="Chromosome"/>
</dbReference>
<reference evidence="1 2" key="1">
    <citation type="journal article" date="2017" name="Genome Announc.">
        <title>Draft Genome Sequences of Four Alkaliphilic Bacteria Belonging to the Anaerobacillus Genus.</title>
        <authorList>
            <person name="Bassil N.M."/>
            <person name="Lloyd J.R."/>
        </authorList>
    </citation>
    <scope>NUCLEOTIDE SEQUENCE [LARGE SCALE GENOMIC DNA]</scope>
    <source>
        <strain evidence="1 2">NB2006</strain>
    </source>
</reference>
<evidence type="ECO:0000313" key="1">
    <source>
        <dbReference type="EMBL" id="XRP48442.1"/>
    </source>
</evidence>